<gene>
    <name evidence="1" type="ORF">EVG20_g7807</name>
</gene>
<dbReference type="Proteomes" id="UP000298327">
    <property type="component" value="Unassembled WGS sequence"/>
</dbReference>
<reference evidence="1 2" key="1">
    <citation type="submission" date="2019-02" db="EMBL/GenBank/DDBJ databases">
        <title>Genome sequencing of the rare red list fungi Dentipellis fragilis.</title>
        <authorList>
            <person name="Buettner E."/>
            <person name="Kellner H."/>
        </authorList>
    </citation>
    <scope>NUCLEOTIDE SEQUENCE [LARGE SCALE GENOMIC DNA]</scope>
    <source>
        <strain evidence="1 2">DSM 105465</strain>
    </source>
</reference>
<protein>
    <submittedName>
        <fullName evidence="1">Uncharacterized protein</fullName>
    </submittedName>
</protein>
<name>A0A4Y9YAQ4_9AGAM</name>
<evidence type="ECO:0000313" key="1">
    <source>
        <dbReference type="EMBL" id="TFY59395.1"/>
    </source>
</evidence>
<accession>A0A4Y9YAQ4</accession>
<organism evidence="1 2">
    <name type="scientific">Dentipellis fragilis</name>
    <dbReference type="NCBI Taxonomy" id="205917"/>
    <lineage>
        <taxon>Eukaryota</taxon>
        <taxon>Fungi</taxon>
        <taxon>Dikarya</taxon>
        <taxon>Basidiomycota</taxon>
        <taxon>Agaricomycotina</taxon>
        <taxon>Agaricomycetes</taxon>
        <taxon>Russulales</taxon>
        <taxon>Hericiaceae</taxon>
        <taxon>Dentipellis</taxon>
    </lineage>
</organism>
<evidence type="ECO:0000313" key="2">
    <source>
        <dbReference type="Proteomes" id="UP000298327"/>
    </source>
</evidence>
<keyword evidence="2" id="KW-1185">Reference proteome</keyword>
<sequence length="171" mass="18661">MEARAATCASQHVELERNHRGDQRRLLEGVLFLQSSPSQGRRSARHIREVHMIPQSAFQEPRLIDSQAPVTTGRTAADSRLGTRRCASICLRGSHVHPEPAGPVRTGASSQTIYLPVPRTVAACMHDRAGSIGELGEEMQSPRKSSAKAACRMTYPRTGVGATRRGTRARL</sequence>
<proteinExistence type="predicted"/>
<comment type="caution">
    <text evidence="1">The sequence shown here is derived from an EMBL/GenBank/DDBJ whole genome shotgun (WGS) entry which is preliminary data.</text>
</comment>
<dbReference type="AlphaFoldDB" id="A0A4Y9YAQ4"/>
<dbReference type="EMBL" id="SEOQ01000622">
    <property type="protein sequence ID" value="TFY59395.1"/>
    <property type="molecule type" value="Genomic_DNA"/>
</dbReference>